<dbReference type="FunCoup" id="A0A7N2LUL5">
    <property type="interactions" value="373"/>
</dbReference>
<accession>A0A7N2LUL5</accession>
<dbReference type="Pfam" id="PF04535">
    <property type="entry name" value="CASP_dom"/>
    <property type="match status" value="1"/>
</dbReference>
<comment type="subunit">
    <text evidence="3 8">Homodimer and heterodimers.</text>
</comment>
<keyword evidence="6 8" id="KW-1133">Transmembrane helix</keyword>
<comment type="similarity">
    <text evidence="2 8">Belongs to the Casparian strip membrane proteins (CASP) family.</text>
</comment>
<evidence type="ECO:0000313" key="11">
    <source>
        <dbReference type="Proteomes" id="UP000594261"/>
    </source>
</evidence>
<reference evidence="10" key="2">
    <citation type="submission" date="2021-01" db="UniProtKB">
        <authorList>
            <consortium name="EnsemblPlants"/>
        </authorList>
    </citation>
    <scope>IDENTIFICATION</scope>
</reference>
<evidence type="ECO:0000256" key="3">
    <source>
        <dbReference type="ARBA" id="ARBA00011489"/>
    </source>
</evidence>
<dbReference type="OrthoDB" id="1898688at2759"/>
<feature type="transmembrane region" description="Helical" evidence="8">
    <location>
        <begin position="120"/>
        <end position="147"/>
    </location>
</feature>
<keyword evidence="11" id="KW-1185">Reference proteome</keyword>
<evidence type="ECO:0000256" key="6">
    <source>
        <dbReference type="ARBA" id="ARBA00022989"/>
    </source>
</evidence>
<evidence type="ECO:0000256" key="2">
    <source>
        <dbReference type="ARBA" id="ARBA00007651"/>
    </source>
</evidence>
<dbReference type="EnsemblPlants" id="QL06p007556:mrna">
    <property type="protein sequence ID" value="QL06p007556:mrna"/>
    <property type="gene ID" value="QL06p007556"/>
</dbReference>
<dbReference type="InterPro" id="IPR044173">
    <property type="entry name" value="CASPL"/>
</dbReference>
<keyword evidence="5 8" id="KW-0812">Transmembrane</keyword>
<dbReference type="InterPro" id="IPR006702">
    <property type="entry name" value="CASP_dom"/>
</dbReference>
<keyword evidence="4 8" id="KW-1003">Cell membrane</keyword>
<dbReference type="EMBL" id="LRBV02000006">
    <property type="status" value="NOT_ANNOTATED_CDS"/>
    <property type="molecule type" value="Genomic_DNA"/>
</dbReference>
<gene>
    <name evidence="10" type="primary">LOC115950755</name>
</gene>
<keyword evidence="7 8" id="KW-0472">Membrane</keyword>
<feature type="transmembrane region" description="Helical" evidence="8">
    <location>
        <begin position="35"/>
        <end position="54"/>
    </location>
</feature>
<dbReference type="GeneID" id="115950755"/>
<dbReference type="NCBIfam" id="TIGR01569">
    <property type="entry name" value="A_tha_TIGR01569"/>
    <property type="match status" value="1"/>
</dbReference>
<organism evidence="10 11">
    <name type="scientific">Quercus lobata</name>
    <name type="common">Valley oak</name>
    <dbReference type="NCBI Taxonomy" id="97700"/>
    <lineage>
        <taxon>Eukaryota</taxon>
        <taxon>Viridiplantae</taxon>
        <taxon>Streptophyta</taxon>
        <taxon>Embryophyta</taxon>
        <taxon>Tracheophyta</taxon>
        <taxon>Spermatophyta</taxon>
        <taxon>Magnoliopsida</taxon>
        <taxon>eudicotyledons</taxon>
        <taxon>Gunneridae</taxon>
        <taxon>Pentapetalae</taxon>
        <taxon>rosids</taxon>
        <taxon>fabids</taxon>
        <taxon>Fagales</taxon>
        <taxon>Fagaceae</taxon>
        <taxon>Quercus</taxon>
    </lineage>
</organism>
<dbReference type="PANTHER" id="PTHR36488:SF8">
    <property type="entry name" value="CASP-LIKE PROTEIN 1U1"/>
    <property type="match status" value="1"/>
</dbReference>
<proteinExistence type="inferred from homology"/>
<name>A0A7N2LUL5_QUELO</name>
<evidence type="ECO:0000256" key="4">
    <source>
        <dbReference type="ARBA" id="ARBA00022475"/>
    </source>
</evidence>
<dbReference type="InterPro" id="IPR006459">
    <property type="entry name" value="CASP/CASPL"/>
</dbReference>
<dbReference type="KEGG" id="qlo:115950755"/>
<dbReference type="AlphaFoldDB" id="A0A7N2LUL5"/>
<dbReference type="Gramene" id="QL06p007556:mrna">
    <property type="protein sequence ID" value="QL06p007556:mrna"/>
    <property type="gene ID" value="QL06p007556"/>
</dbReference>
<sequence>MESQNKVSMGGMDGLESREKEMKMANQRTAKSRELLVRLLAFVLTFVAAILLGVNKQTKVVPVQLTPTLPPINVPVTAKWHYLSAFVYFVATNVIACSYAALSILLLFTSKGENNILPKMIIILDTLMVALVFSGNGAATAIALMGYKGNSHVQWKEVCSVFGKFCDQGAVAIGLSQLGALVFLLLGLMSALSSNKRSSNF</sequence>
<evidence type="ECO:0000256" key="1">
    <source>
        <dbReference type="ARBA" id="ARBA00004651"/>
    </source>
</evidence>
<evidence type="ECO:0000256" key="5">
    <source>
        <dbReference type="ARBA" id="ARBA00022692"/>
    </source>
</evidence>
<dbReference type="PANTHER" id="PTHR36488">
    <property type="entry name" value="CASP-LIKE PROTEIN 1U1"/>
    <property type="match status" value="1"/>
</dbReference>
<evidence type="ECO:0000256" key="7">
    <source>
        <dbReference type="ARBA" id="ARBA00023136"/>
    </source>
</evidence>
<dbReference type="OMA" id="AECMARR"/>
<reference evidence="10 11" key="1">
    <citation type="journal article" date="2016" name="G3 (Bethesda)">
        <title>First Draft Assembly and Annotation of the Genome of a California Endemic Oak Quercus lobata Nee (Fagaceae).</title>
        <authorList>
            <person name="Sork V.L."/>
            <person name="Fitz-Gibbon S.T."/>
            <person name="Puiu D."/>
            <person name="Crepeau M."/>
            <person name="Gugger P.F."/>
            <person name="Sherman R."/>
            <person name="Stevens K."/>
            <person name="Langley C.H."/>
            <person name="Pellegrini M."/>
            <person name="Salzberg S.L."/>
        </authorList>
    </citation>
    <scope>NUCLEOTIDE SEQUENCE [LARGE SCALE GENOMIC DNA]</scope>
    <source>
        <strain evidence="10 11">cv. SW786</strain>
    </source>
</reference>
<dbReference type="InParanoid" id="A0A7N2LUL5"/>
<feature type="domain" description="Casparian strip membrane protein" evidence="9">
    <location>
        <begin position="30"/>
        <end position="181"/>
    </location>
</feature>
<dbReference type="Proteomes" id="UP000594261">
    <property type="component" value="Chromosome 6"/>
</dbReference>
<dbReference type="RefSeq" id="XP_030923853.1">
    <property type="nucleotide sequence ID" value="XM_031067993.1"/>
</dbReference>
<protein>
    <recommendedName>
        <fullName evidence="8">CASP-like protein</fullName>
    </recommendedName>
</protein>
<evidence type="ECO:0000256" key="8">
    <source>
        <dbReference type="RuleBase" id="RU361233"/>
    </source>
</evidence>
<feature type="transmembrane region" description="Helical" evidence="8">
    <location>
        <begin position="170"/>
        <end position="192"/>
    </location>
</feature>
<dbReference type="GO" id="GO:0005886">
    <property type="term" value="C:plasma membrane"/>
    <property type="evidence" value="ECO:0007669"/>
    <property type="project" value="UniProtKB-SubCell"/>
</dbReference>
<evidence type="ECO:0000259" key="9">
    <source>
        <dbReference type="Pfam" id="PF04535"/>
    </source>
</evidence>
<comment type="subcellular location">
    <subcellularLocation>
        <location evidence="1 8">Cell membrane</location>
        <topology evidence="1 8">Multi-pass membrane protein</topology>
    </subcellularLocation>
</comment>
<evidence type="ECO:0000313" key="10">
    <source>
        <dbReference type="EnsemblPlants" id="QL06p007556:mrna"/>
    </source>
</evidence>
<feature type="transmembrane region" description="Helical" evidence="8">
    <location>
        <begin position="85"/>
        <end position="108"/>
    </location>
</feature>